<keyword evidence="15" id="KW-0472">Membrane</keyword>
<dbReference type="PROSITE" id="PS00977">
    <property type="entry name" value="FAD_G3PDH_1"/>
    <property type="match status" value="1"/>
</dbReference>
<keyword evidence="8" id="KW-0274">FAD</keyword>
<dbReference type="GO" id="GO:0046872">
    <property type="term" value="F:metal ion binding"/>
    <property type="evidence" value="ECO:0007669"/>
    <property type="project" value="UniProtKB-KW"/>
</dbReference>
<dbReference type="PRINTS" id="PR01001">
    <property type="entry name" value="FADG3PDH"/>
</dbReference>
<evidence type="ECO:0000313" key="18">
    <source>
        <dbReference type="EMBL" id="KIW62744.1"/>
    </source>
</evidence>
<keyword evidence="19" id="KW-1185">Reference proteome</keyword>
<evidence type="ECO:0000256" key="14">
    <source>
        <dbReference type="SAM" id="MobiDB-lite"/>
    </source>
</evidence>
<dbReference type="PROSITE" id="PS00978">
    <property type="entry name" value="FAD_G3PDH_2"/>
    <property type="match status" value="1"/>
</dbReference>
<dbReference type="SUPFAM" id="SSF51905">
    <property type="entry name" value="FAD/NAD(P)-binding domain"/>
    <property type="match status" value="1"/>
</dbReference>
<evidence type="ECO:0000256" key="6">
    <source>
        <dbReference type="ARBA" id="ARBA00022723"/>
    </source>
</evidence>
<evidence type="ECO:0000256" key="13">
    <source>
        <dbReference type="RuleBase" id="RU361217"/>
    </source>
</evidence>
<keyword evidence="12" id="KW-0496">Mitochondrion</keyword>
<name>A0A0D2FRS8_9EURO</name>
<dbReference type="InterPro" id="IPR006076">
    <property type="entry name" value="FAD-dep_OxRdtase"/>
</dbReference>
<feature type="domain" description="Alpha-glycerophosphate oxidase C-terminal" evidence="17">
    <location>
        <begin position="503"/>
        <end position="632"/>
    </location>
</feature>
<keyword evidence="10" id="KW-0809">Transit peptide</keyword>
<dbReference type="FunFam" id="1.10.8.870:FF:000001">
    <property type="entry name" value="Glycerol-3-phosphate dehydrogenase"/>
    <property type="match status" value="1"/>
</dbReference>
<comment type="catalytic activity">
    <reaction evidence="13">
        <text>a quinone + sn-glycerol 3-phosphate = dihydroxyacetone phosphate + a quinol</text>
        <dbReference type="Rhea" id="RHEA:18977"/>
        <dbReference type="ChEBI" id="CHEBI:24646"/>
        <dbReference type="ChEBI" id="CHEBI:57597"/>
        <dbReference type="ChEBI" id="CHEBI:57642"/>
        <dbReference type="ChEBI" id="CHEBI:132124"/>
        <dbReference type="EC" id="1.1.5.3"/>
    </reaction>
</comment>
<evidence type="ECO:0000256" key="8">
    <source>
        <dbReference type="ARBA" id="ARBA00022827"/>
    </source>
</evidence>
<keyword evidence="5 13" id="KW-0285">Flavoprotein</keyword>
<dbReference type="Proteomes" id="UP000054266">
    <property type="component" value="Unassembled WGS sequence"/>
</dbReference>
<feature type="transmembrane region" description="Helical" evidence="15">
    <location>
        <begin position="14"/>
        <end position="32"/>
    </location>
</feature>
<comment type="cofactor">
    <cofactor evidence="1 13">
        <name>FAD</name>
        <dbReference type="ChEBI" id="CHEBI:57692"/>
    </cofactor>
</comment>
<reference evidence="18 19" key="1">
    <citation type="submission" date="2015-01" db="EMBL/GenBank/DDBJ databases">
        <title>The Genome Sequence of Capronia semiimmersa CBS27337.</title>
        <authorList>
            <consortium name="The Broad Institute Genomics Platform"/>
            <person name="Cuomo C."/>
            <person name="de Hoog S."/>
            <person name="Gorbushina A."/>
            <person name="Stielow B."/>
            <person name="Teixiera M."/>
            <person name="Abouelleil A."/>
            <person name="Chapman S.B."/>
            <person name="Priest M."/>
            <person name="Young S.K."/>
            <person name="Wortman J."/>
            <person name="Nusbaum C."/>
            <person name="Birren B."/>
        </authorList>
    </citation>
    <scope>NUCLEOTIDE SEQUENCE [LARGE SCALE GENOMIC DNA]</scope>
    <source>
        <strain evidence="18 19">CBS 27337</strain>
    </source>
</reference>
<feature type="domain" description="FAD dependent oxidoreductase" evidence="16">
    <location>
        <begin position="87"/>
        <end position="459"/>
    </location>
</feature>
<dbReference type="FunFam" id="3.30.9.10:FF:000001">
    <property type="entry name" value="Glycerol-3-phosphate dehydrogenase"/>
    <property type="match status" value="1"/>
</dbReference>
<dbReference type="EC" id="1.1.5.3" evidence="4 13"/>
<evidence type="ECO:0000256" key="3">
    <source>
        <dbReference type="ARBA" id="ARBA00007330"/>
    </source>
</evidence>
<sequence>MASRFSARRLLKPLAYGTGLAAVGATGMYIVYRPRNVPGAESLAPKPPKRDENGNIIPPKFPYIKTRAEQIADLKKSSSAPSSEIYDLLVIGGGATGTGIALDAATRGLKVAIVERDDFSSGTSSKSTKLVHGGVRYLEKAVWNLDWNQYQLVREALRERKSFLYTAPHLSSWLPIMLPLQAWWQAPYFWAGTKFYDLLAGSEGIESSYFLPRSKALEAFPMLKKENLIGALVYYDGQHNDSRMNVSLAMTATLYGTTTVNHLEVTGLEKDASGKLTGARVRDLIADKDGNSANEEFTVQAKGIINATGPFCDAIRQMDSPSEKEIVAPSLGVHVVLPGYLSPQKMGLIDPSTSDGRVIFFLPWQGNTIAGTTDAPCAISQNPVAGEKDIDWILDEIRTYLTPDIDLRRSDVLAAWSGIRPLVRDPNSKNTESLVRSHLISVSDSGLLTCAGGKWTTYRQMAEEAVDRAIEVFKLQPQPITYVPDLAGVNGIDPSVRLLDGTCQTHRIRLVGAHGYSTTLFINLIQHFGLDMDVAKHLASDYGDRAWDVAALSAPTNNTEHYPLRGQRLSSLYPFVDGEVRYAVRSEYAQTAVDVLARRTRLSFLNAQAALHALPKVIDIMAEELKWSEQRKEVEWRDTVNFLASMGLPSDMLQITREQVLRGEMASSSLAPAKGASKGVVPLKPTLEPASEAHGTLP</sequence>
<dbReference type="InterPro" id="IPR031656">
    <property type="entry name" value="DAO_C"/>
</dbReference>
<dbReference type="GO" id="GO:0005739">
    <property type="term" value="C:mitochondrion"/>
    <property type="evidence" value="ECO:0007669"/>
    <property type="project" value="UniProtKB-SubCell"/>
</dbReference>
<dbReference type="Gene3D" id="1.10.8.870">
    <property type="entry name" value="Alpha-glycerophosphate oxidase, cap domain"/>
    <property type="match status" value="1"/>
</dbReference>
<keyword evidence="15" id="KW-1133">Transmembrane helix</keyword>
<protein>
    <recommendedName>
        <fullName evidence="4 13">Glycerol-3-phosphate dehydrogenase</fullName>
        <ecNumber evidence="4 13">1.1.5.3</ecNumber>
    </recommendedName>
</protein>
<dbReference type="EMBL" id="KN846963">
    <property type="protein sequence ID" value="KIW62744.1"/>
    <property type="molecule type" value="Genomic_DNA"/>
</dbReference>
<evidence type="ECO:0000256" key="10">
    <source>
        <dbReference type="ARBA" id="ARBA00022946"/>
    </source>
</evidence>
<dbReference type="Pfam" id="PF01266">
    <property type="entry name" value="DAO"/>
    <property type="match status" value="1"/>
</dbReference>
<comment type="similarity">
    <text evidence="3 13">Belongs to the FAD-dependent glycerol-3-phosphate dehydrogenase family.</text>
</comment>
<dbReference type="GO" id="GO:0004368">
    <property type="term" value="F:glycerol-3-phosphate dehydrogenase (quinone) activity"/>
    <property type="evidence" value="ECO:0007669"/>
    <property type="project" value="UniProtKB-EC"/>
</dbReference>
<evidence type="ECO:0000256" key="15">
    <source>
        <dbReference type="SAM" id="Phobius"/>
    </source>
</evidence>
<comment type="subcellular location">
    <subcellularLocation>
        <location evidence="2">Mitochondrion</location>
    </subcellularLocation>
</comment>
<dbReference type="InterPro" id="IPR038299">
    <property type="entry name" value="DAO_C_sf"/>
</dbReference>
<evidence type="ECO:0000256" key="1">
    <source>
        <dbReference type="ARBA" id="ARBA00001974"/>
    </source>
</evidence>
<dbReference type="InterPro" id="IPR036188">
    <property type="entry name" value="FAD/NAD-bd_sf"/>
</dbReference>
<evidence type="ECO:0000256" key="11">
    <source>
        <dbReference type="ARBA" id="ARBA00023002"/>
    </source>
</evidence>
<dbReference type="HOGENOM" id="CLU_015740_4_1_1"/>
<proteinExistence type="inferred from homology"/>
<dbReference type="PANTHER" id="PTHR11985">
    <property type="entry name" value="GLYCEROL-3-PHOSPHATE DEHYDROGENASE"/>
    <property type="match status" value="1"/>
</dbReference>
<keyword evidence="15" id="KW-0812">Transmembrane</keyword>
<dbReference type="AlphaFoldDB" id="A0A0D2FRS8"/>
<feature type="region of interest" description="Disordered" evidence="14">
    <location>
        <begin position="673"/>
        <end position="698"/>
    </location>
</feature>
<organism evidence="18 19">
    <name type="scientific">Phialophora macrospora</name>
    <dbReference type="NCBI Taxonomy" id="1851006"/>
    <lineage>
        <taxon>Eukaryota</taxon>
        <taxon>Fungi</taxon>
        <taxon>Dikarya</taxon>
        <taxon>Ascomycota</taxon>
        <taxon>Pezizomycotina</taxon>
        <taxon>Eurotiomycetes</taxon>
        <taxon>Chaetothyriomycetidae</taxon>
        <taxon>Chaetothyriales</taxon>
        <taxon>Herpotrichiellaceae</taxon>
        <taxon>Phialophora</taxon>
    </lineage>
</organism>
<keyword evidence="9" id="KW-0106">Calcium</keyword>
<dbReference type="GO" id="GO:0006072">
    <property type="term" value="P:glycerol-3-phosphate metabolic process"/>
    <property type="evidence" value="ECO:0007669"/>
    <property type="project" value="UniProtKB-UniRule"/>
</dbReference>
<evidence type="ECO:0000256" key="2">
    <source>
        <dbReference type="ARBA" id="ARBA00004173"/>
    </source>
</evidence>
<dbReference type="InterPro" id="IPR000447">
    <property type="entry name" value="G3P_DH_FAD-dep"/>
</dbReference>
<evidence type="ECO:0000259" key="17">
    <source>
        <dbReference type="Pfam" id="PF16901"/>
    </source>
</evidence>
<dbReference type="STRING" id="5601.A0A0D2FRS8"/>
<keyword evidence="7" id="KW-0677">Repeat</keyword>
<evidence type="ECO:0000256" key="4">
    <source>
        <dbReference type="ARBA" id="ARBA00013029"/>
    </source>
</evidence>
<dbReference type="PANTHER" id="PTHR11985:SF15">
    <property type="entry name" value="GLYCEROL-3-PHOSPHATE DEHYDROGENASE, MITOCHONDRIAL"/>
    <property type="match status" value="1"/>
</dbReference>
<dbReference type="Gene3D" id="3.50.50.60">
    <property type="entry name" value="FAD/NAD(P)-binding domain"/>
    <property type="match status" value="1"/>
</dbReference>
<keyword evidence="6" id="KW-0479">Metal-binding</keyword>
<evidence type="ECO:0000256" key="12">
    <source>
        <dbReference type="ARBA" id="ARBA00023128"/>
    </source>
</evidence>
<evidence type="ECO:0000256" key="5">
    <source>
        <dbReference type="ARBA" id="ARBA00022630"/>
    </source>
</evidence>
<evidence type="ECO:0000256" key="7">
    <source>
        <dbReference type="ARBA" id="ARBA00022737"/>
    </source>
</evidence>
<evidence type="ECO:0000259" key="16">
    <source>
        <dbReference type="Pfam" id="PF01266"/>
    </source>
</evidence>
<evidence type="ECO:0000256" key="9">
    <source>
        <dbReference type="ARBA" id="ARBA00022837"/>
    </source>
</evidence>
<accession>A0A0D2FRS8</accession>
<dbReference type="Pfam" id="PF16901">
    <property type="entry name" value="DAO_C"/>
    <property type="match status" value="1"/>
</dbReference>
<dbReference type="SUPFAM" id="SSF54373">
    <property type="entry name" value="FAD-linked reductases, C-terminal domain"/>
    <property type="match status" value="1"/>
</dbReference>
<evidence type="ECO:0000313" key="19">
    <source>
        <dbReference type="Proteomes" id="UP000054266"/>
    </source>
</evidence>
<dbReference type="Gene3D" id="3.30.9.10">
    <property type="entry name" value="D-Amino Acid Oxidase, subunit A, domain 2"/>
    <property type="match status" value="1"/>
</dbReference>
<keyword evidence="11 13" id="KW-0560">Oxidoreductase</keyword>
<gene>
    <name evidence="18" type="ORF">PV04_10880</name>
</gene>